<dbReference type="SUPFAM" id="SSF55856">
    <property type="entry name" value="Cytochrome b5-like heme/steroid binding domain"/>
    <property type="match status" value="1"/>
</dbReference>
<dbReference type="EMBL" id="JAJTJA010000008">
    <property type="protein sequence ID" value="KAH8695459.1"/>
    <property type="molecule type" value="Genomic_DNA"/>
</dbReference>
<keyword evidence="3" id="KW-0408">Iron</keyword>
<dbReference type="InterPro" id="IPR036400">
    <property type="entry name" value="Cyt_B5-like_heme/steroid_sf"/>
</dbReference>
<keyword evidence="2" id="KW-0479">Metal-binding</keyword>
<dbReference type="Gene3D" id="3.10.120.10">
    <property type="entry name" value="Cytochrome b5-like heme/steroid binding domain"/>
    <property type="match status" value="1"/>
</dbReference>
<gene>
    <name evidence="6" type="ORF">BGW36DRAFT_361155</name>
</gene>
<evidence type="ECO:0000256" key="4">
    <source>
        <dbReference type="ARBA" id="ARBA00038168"/>
    </source>
</evidence>
<sequence length="122" mass="13925">MSRMLNFVSRRSAKIEELPFISAEGVKQQNGKENSKLWLVIDDIVYDCSTFARQHPGGEAVLKNFGGKDCSWQYHKIHGMNSNKANKLLPKLRIGRTKAVENPYDKPKTDHVEFIRVSTGYN</sequence>
<dbReference type="SMART" id="SM01117">
    <property type="entry name" value="Cyt-b5"/>
    <property type="match status" value="1"/>
</dbReference>
<dbReference type="Proteomes" id="UP001201262">
    <property type="component" value="Unassembled WGS sequence"/>
</dbReference>
<dbReference type="AlphaFoldDB" id="A0AAD4PZA0"/>
<dbReference type="GO" id="GO:0020037">
    <property type="term" value="F:heme binding"/>
    <property type="evidence" value="ECO:0007669"/>
    <property type="project" value="TreeGrafter"/>
</dbReference>
<dbReference type="PRINTS" id="PR00363">
    <property type="entry name" value="CYTOCHROMEB5"/>
</dbReference>
<evidence type="ECO:0000256" key="3">
    <source>
        <dbReference type="ARBA" id="ARBA00023004"/>
    </source>
</evidence>
<comment type="caution">
    <text evidence="6">The sequence shown here is derived from an EMBL/GenBank/DDBJ whole genome shotgun (WGS) entry which is preliminary data.</text>
</comment>
<dbReference type="RefSeq" id="XP_046070601.1">
    <property type="nucleotide sequence ID" value="XM_046214253.1"/>
</dbReference>
<evidence type="ECO:0000259" key="5">
    <source>
        <dbReference type="PROSITE" id="PS50255"/>
    </source>
</evidence>
<dbReference type="PROSITE" id="PS50255">
    <property type="entry name" value="CYTOCHROME_B5_2"/>
    <property type="match status" value="1"/>
</dbReference>
<dbReference type="PANTHER" id="PTHR19359">
    <property type="entry name" value="CYTOCHROME B5"/>
    <property type="match status" value="1"/>
</dbReference>
<evidence type="ECO:0000256" key="2">
    <source>
        <dbReference type="ARBA" id="ARBA00022723"/>
    </source>
</evidence>
<keyword evidence="1" id="KW-0349">Heme</keyword>
<protein>
    <submittedName>
        <fullName evidence="6">Cytochrome b5-like heme/steroid binding domain-containing protein</fullName>
    </submittedName>
</protein>
<evidence type="ECO:0000313" key="6">
    <source>
        <dbReference type="EMBL" id="KAH8695459.1"/>
    </source>
</evidence>
<dbReference type="GO" id="GO:0046872">
    <property type="term" value="F:metal ion binding"/>
    <property type="evidence" value="ECO:0007669"/>
    <property type="project" value="UniProtKB-KW"/>
</dbReference>
<dbReference type="GO" id="GO:0016020">
    <property type="term" value="C:membrane"/>
    <property type="evidence" value="ECO:0007669"/>
    <property type="project" value="TreeGrafter"/>
</dbReference>
<dbReference type="InterPro" id="IPR001199">
    <property type="entry name" value="Cyt_B5-like_heme/steroid-bd"/>
</dbReference>
<proteinExistence type="inferred from homology"/>
<evidence type="ECO:0000256" key="1">
    <source>
        <dbReference type="ARBA" id="ARBA00022617"/>
    </source>
</evidence>
<feature type="domain" description="Cytochrome b5 heme-binding" evidence="5">
    <location>
        <begin position="18"/>
        <end position="98"/>
    </location>
</feature>
<dbReference type="Pfam" id="PF00173">
    <property type="entry name" value="Cyt-b5"/>
    <property type="match status" value="1"/>
</dbReference>
<reference evidence="6" key="1">
    <citation type="submission" date="2021-12" db="EMBL/GenBank/DDBJ databases">
        <title>Convergent genome expansion in fungi linked to evolution of root-endophyte symbiosis.</title>
        <authorList>
            <consortium name="DOE Joint Genome Institute"/>
            <person name="Ke Y.-H."/>
            <person name="Bonito G."/>
            <person name="Liao H.-L."/>
            <person name="Looney B."/>
            <person name="Rojas-Flechas A."/>
            <person name="Nash J."/>
            <person name="Hameed K."/>
            <person name="Schadt C."/>
            <person name="Martin F."/>
            <person name="Crous P.W."/>
            <person name="Miettinen O."/>
            <person name="Magnuson J.K."/>
            <person name="Labbe J."/>
            <person name="Jacobson D."/>
            <person name="Doktycz M.J."/>
            <person name="Veneault-Fourrey C."/>
            <person name="Kuo A."/>
            <person name="Mondo S."/>
            <person name="Calhoun S."/>
            <person name="Riley R."/>
            <person name="Ohm R."/>
            <person name="LaButti K."/>
            <person name="Andreopoulos B."/>
            <person name="Pangilinan J."/>
            <person name="Nolan M."/>
            <person name="Tritt A."/>
            <person name="Clum A."/>
            <person name="Lipzen A."/>
            <person name="Daum C."/>
            <person name="Barry K."/>
            <person name="Grigoriev I.V."/>
            <person name="Vilgalys R."/>
        </authorList>
    </citation>
    <scope>NUCLEOTIDE SEQUENCE</scope>
    <source>
        <strain evidence="6">PMI_201</strain>
    </source>
</reference>
<organism evidence="6 7">
    <name type="scientific">Talaromyces proteolyticus</name>
    <dbReference type="NCBI Taxonomy" id="1131652"/>
    <lineage>
        <taxon>Eukaryota</taxon>
        <taxon>Fungi</taxon>
        <taxon>Dikarya</taxon>
        <taxon>Ascomycota</taxon>
        <taxon>Pezizomycotina</taxon>
        <taxon>Eurotiomycetes</taxon>
        <taxon>Eurotiomycetidae</taxon>
        <taxon>Eurotiales</taxon>
        <taxon>Trichocomaceae</taxon>
        <taxon>Talaromyces</taxon>
        <taxon>Talaromyces sect. Bacilispori</taxon>
    </lineage>
</organism>
<keyword evidence="7" id="KW-1185">Reference proteome</keyword>
<name>A0AAD4PZA0_9EURO</name>
<evidence type="ECO:0000313" key="7">
    <source>
        <dbReference type="Proteomes" id="UP001201262"/>
    </source>
</evidence>
<dbReference type="InterPro" id="IPR050668">
    <property type="entry name" value="Cytochrome_b5"/>
</dbReference>
<dbReference type="PANTHER" id="PTHR19359:SF95">
    <property type="entry name" value="CYTOCHROME B5 TYPE B"/>
    <property type="match status" value="1"/>
</dbReference>
<accession>A0AAD4PZA0</accession>
<comment type="similarity">
    <text evidence="4">Belongs to the cytochrome b5 family.</text>
</comment>
<dbReference type="GeneID" id="70244540"/>